<accession>A0A4T2C114</accession>
<feature type="domain" description="Glycosyl transferase family 1" evidence="2">
    <location>
        <begin position="331"/>
        <end position="491"/>
    </location>
</feature>
<evidence type="ECO:0000313" key="4">
    <source>
        <dbReference type="Proteomes" id="UP000306192"/>
    </source>
</evidence>
<dbReference type="OrthoDB" id="9801609at2"/>
<protein>
    <submittedName>
        <fullName evidence="3">Glycosyltransferase family 1 protein</fullName>
    </submittedName>
</protein>
<dbReference type="Proteomes" id="UP000306192">
    <property type="component" value="Unassembled WGS sequence"/>
</dbReference>
<dbReference type="PANTHER" id="PTHR46401">
    <property type="entry name" value="GLYCOSYLTRANSFERASE WBBK-RELATED"/>
    <property type="match status" value="1"/>
</dbReference>
<dbReference type="Gene3D" id="3.40.50.2000">
    <property type="entry name" value="Glycogen Phosphorylase B"/>
    <property type="match status" value="1"/>
</dbReference>
<reference evidence="3 4" key="1">
    <citation type="journal article" date="2019" name="Microorganisms">
        <title>Systematic Affiliation and Genome Analysis of Subtercola vilae DB165(T) with Particular Emphasis on Cold Adaptation of an Isolate from a High-Altitude Cold Volcano Lake.</title>
        <authorList>
            <person name="Villalobos A.S."/>
            <person name="Wiese J."/>
            <person name="Imhoff J.F."/>
            <person name="Dorador C."/>
            <person name="Keller A."/>
            <person name="Hentschel U."/>
        </authorList>
    </citation>
    <scope>NUCLEOTIDE SEQUENCE [LARGE SCALE GENOMIC DNA]</scope>
    <source>
        <strain evidence="3 4">DB165</strain>
    </source>
</reference>
<evidence type="ECO:0000259" key="2">
    <source>
        <dbReference type="Pfam" id="PF00534"/>
    </source>
</evidence>
<keyword evidence="1 3" id="KW-0808">Transferase</keyword>
<sequence>MSFLLDAPAPEHALPSAERALRSRLMVVADELLADASEVRALAGRGSGVLLGALVHRVQASGLDRELWLLLVAMTAAFPNTELMLRTRRALGMAAGPQALSAVLDASYHSGTRLQSLELEMRLVTDKPVVDVDFCARFDHNTGIQRVVRETMSRWNGEHSIELACWADGDNCLRTLAPIERRRVLEWDSHKAEMAHHIKPDGRAPAGFVPELVVPYRTTVVLPEVAHDGLWPQLSALARFSGNQTAMIGYDTIPIASADLISSHETEKFSKYLTIVKNATRVVAISDAAAGEFRGFASALVSQGVGAPVVGCVTLAVQSPARGASVSAPTDQPEKLVLMVGNQEPRKNLLAVLFAAETLWREGLQFTLRMIGGGKSDYTRLIDHEAKRLAKAGHAIEVLRGAGDDVLIDSYRAARFTVFPSTHEGYGLPVAESLAMGVPSITSNYGSTQQIADGGGCLTVDPRNDQSIVDAMRLLLTDDVERERLAAEARARVPRTWNDYATELWHELVEPLENAS</sequence>
<dbReference type="RefSeq" id="WP_136641635.1">
    <property type="nucleotide sequence ID" value="NZ_QYRT01000010.1"/>
</dbReference>
<dbReference type="AlphaFoldDB" id="A0A4T2C114"/>
<comment type="caution">
    <text evidence="3">The sequence shown here is derived from an EMBL/GenBank/DDBJ whole genome shotgun (WGS) entry which is preliminary data.</text>
</comment>
<evidence type="ECO:0000313" key="3">
    <source>
        <dbReference type="EMBL" id="TIH37815.1"/>
    </source>
</evidence>
<evidence type="ECO:0000256" key="1">
    <source>
        <dbReference type="ARBA" id="ARBA00022679"/>
    </source>
</evidence>
<dbReference type="PANTHER" id="PTHR46401:SF2">
    <property type="entry name" value="GLYCOSYLTRANSFERASE WBBK-RELATED"/>
    <property type="match status" value="1"/>
</dbReference>
<proteinExistence type="predicted"/>
<dbReference type="GO" id="GO:0016757">
    <property type="term" value="F:glycosyltransferase activity"/>
    <property type="evidence" value="ECO:0007669"/>
    <property type="project" value="InterPro"/>
</dbReference>
<dbReference type="Pfam" id="PF00534">
    <property type="entry name" value="Glycos_transf_1"/>
    <property type="match status" value="1"/>
</dbReference>
<organism evidence="3 4">
    <name type="scientific">Subtercola vilae</name>
    <dbReference type="NCBI Taxonomy" id="2056433"/>
    <lineage>
        <taxon>Bacteria</taxon>
        <taxon>Bacillati</taxon>
        <taxon>Actinomycetota</taxon>
        <taxon>Actinomycetes</taxon>
        <taxon>Micrococcales</taxon>
        <taxon>Microbacteriaceae</taxon>
        <taxon>Subtercola</taxon>
    </lineage>
</organism>
<dbReference type="SUPFAM" id="SSF53756">
    <property type="entry name" value="UDP-Glycosyltransferase/glycogen phosphorylase"/>
    <property type="match status" value="1"/>
</dbReference>
<dbReference type="EMBL" id="QYRT01000010">
    <property type="protein sequence ID" value="TIH37815.1"/>
    <property type="molecule type" value="Genomic_DNA"/>
</dbReference>
<dbReference type="InterPro" id="IPR001296">
    <property type="entry name" value="Glyco_trans_1"/>
</dbReference>
<keyword evidence="4" id="KW-1185">Reference proteome</keyword>
<name>A0A4T2C114_9MICO</name>
<gene>
    <name evidence="3" type="ORF">D4765_07325</name>
</gene>